<organism evidence="8 9">
    <name type="scientific">Nostocoides australiense Ben110</name>
    <dbReference type="NCBI Taxonomy" id="1193182"/>
    <lineage>
        <taxon>Bacteria</taxon>
        <taxon>Bacillati</taxon>
        <taxon>Actinomycetota</taxon>
        <taxon>Actinomycetes</taxon>
        <taxon>Micrococcales</taxon>
        <taxon>Intrasporangiaceae</taxon>
        <taxon>Nostocoides</taxon>
    </lineage>
</organism>
<gene>
    <name evidence="8" type="ORF">BN11_1300001</name>
</gene>
<proteinExistence type="predicted"/>
<dbReference type="PANTHER" id="PTHR30511:SF0">
    <property type="entry name" value="ALANINE RACEMASE, CATABOLIC-RELATED"/>
    <property type="match status" value="1"/>
</dbReference>
<evidence type="ECO:0000256" key="4">
    <source>
        <dbReference type="ARBA" id="ARBA00022898"/>
    </source>
</evidence>
<dbReference type="FunFam" id="2.40.37.10:FF:000015">
    <property type="entry name" value="Alanine racemase"/>
    <property type="match status" value="1"/>
</dbReference>
<protein>
    <recommendedName>
        <fullName evidence="3">alanine racemase</fullName>
        <ecNumber evidence="3">5.1.1.1</ecNumber>
    </recommendedName>
</protein>
<dbReference type="SUPFAM" id="SSF53474">
    <property type="entry name" value="alpha/beta-Hydrolases"/>
    <property type="match status" value="1"/>
</dbReference>
<dbReference type="SUPFAM" id="SSF51419">
    <property type="entry name" value="PLP-binding barrel"/>
    <property type="match status" value="1"/>
</dbReference>
<dbReference type="InterPro" id="IPR000821">
    <property type="entry name" value="Ala_racemase"/>
</dbReference>
<keyword evidence="4" id="KW-0663">Pyridoxal phosphate</keyword>
<dbReference type="SMART" id="SM01005">
    <property type="entry name" value="Ala_racemase_C"/>
    <property type="match status" value="1"/>
</dbReference>
<dbReference type="Gene3D" id="3.20.20.10">
    <property type="entry name" value="Alanine racemase"/>
    <property type="match status" value="1"/>
</dbReference>
<dbReference type="InterPro" id="IPR009006">
    <property type="entry name" value="Ala_racemase/Decarboxylase_C"/>
</dbReference>
<dbReference type="Pfam" id="PF00842">
    <property type="entry name" value="Ala_racemase_C"/>
    <property type="match status" value="1"/>
</dbReference>
<dbReference type="InterPro" id="IPR011079">
    <property type="entry name" value="Ala_racemase_C"/>
</dbReference>
<reference evidence="8 9" key="1">
    <citation type="journal article" date="2013" name="ISME J.">
        <title>A metabolic model for members of the genus Tetrasphaera involved in enhanced biological phosphorus removal.</title>
        <authorList>
            <person name="Kristiansen R."/>
            <person name="Nguyen H.T.T."/>
            <person name="Saunders A.M."/>
            <person name="Nielsen J.L."/>
            <person name="Wimmer R."/>
            <person name="Le V.Q."/>
            <person name="McIlroy S.J."/>
            <person name="Petrovski S."/>
            <person name="Seviour R.J."/>
            <person name="Calteau A."/>
            <person name="Nielsen K.L."/>
            <person name="Nielsen P.H."/>
        </authorList>
    </citation>
    <scope>NUCLEOTIDE SEQUENCE [LARGE SCALE GENOMIC DNA]</scope>
    <source>
        <strain evidence="8 9">Ben110</strain>
    </source>
</reference>
<feature type="compositionally biased region" description="Basic residues" evidence="6">
    <location>
        <begin position="574"/>
        <end position="590"/>
    </location>
</feature>
<dbReference type="GO" id="GO:0009252">
    <property type="term" value="P:peptidoglycan biosynthetic process"/>
    <property type="evidence" value="ECO:0007669"/>
    <property type="project" value="TreeGrafter"/>
</dbReference>
<dbReference type="InterPro" id="IPR001608">
    <property type="entry name" value="Ala_racemase_N"/>
</dbReference>
<dbReference type="InterPro" id="IPR029058">
    <property type="entry name" value="AB_hydrolase_fold"/>
</dbReference>
<dbReference type="GO" id="GO:0008784">
    <property type="term" value="F:alanine racemase activity"/>
    <property type="evidence" value="ECO:0007669"/>
    <property type="project" value="UniProtKB-EC"/>
</dbReference>
<dbReference type="GO" id="GO:0030632">
    <property type="term" value="P:D-alanine biosynthetic process"/>
    <property type="evidence" value="ECO:0007669"/>
    <property type="project" value="TreeGrafter"/>
</dbReference>
<feature type="region of interest" description="Disordered" evidence="6">
    <location>
        <begin position="572"/>
        <end position="610"/>
    </location>
</feature>
<evidence type="ECO:0000256" key="6">
    <source>
        <dbReference type="SAM" id="MobiDB-lite"/>
    </source>
</evidence>
<dbReference type="CDD" id="cd00430">
    <property type="entry name" value="PLPDE_III_AR"/>
    <property type="match status" value="1"/>
</dbReference>
<dbReference type="PANTHER" id="PTHR30511">
    <property type="entry name" value="ALANINE RACEMASE"/>
    <property type="match status" value="1"/>
</dbReference>
<dbReference type="NCBIfam" id="TIGR00492">
    <property type="entry name" value="alr"/>
    <property type="match status" value="1"/>
</dbReference>
<dbReference type="EMBL" id="CAJA01000036">
    <property type="protein sequence ID" value="CCH72046.1"/>
    <property type="molecule type" value="Genomic_DNA"/>
</dbReference>
<dbReference type="GO" id="GO:0030170">
    <property type="term" value="F:pyridoxal phosphate binding"/>
    <property type="evidence" value="ECO:0007669"/>
    <property type="project" value="TreeGrafter"/>
</dbReference>
<dbReference type="Pfam" id="PF01168">
    <property type="entry name" value="Ala_racemase_N"/>
    <property type="match status" value="1"/>
</dbReference>
<evidence type="ECO:0000313" key="9">
    <source>
        <dbReference type="Proteomes" id="UP000035763"/>
    </source>
</evidence>
<dbReference type="STRING" id="1193182.BN11_1300001"/>
<keyword evidence="5" id="KW-0413">Isomerase</keyword>
<comment type="cofactor">
    <cofactor evidence="2">
        <name>pyridoxal 5'-phosphate</name>
        <dbReference type="ChEBI" id="CHEBI:597326"/>
    </cofactor>
</comment>
<dbReference type="GO" id="GO:0016787">
    <property type="term" value="F:hydrolase activity"/>
    <property type="evidence" value="ECO:0007669"/>
    <property type="project" value="UniProtKB-KW"/>
</dbReference>
<sequence length="610" mass="65392">MGVWSHFAYADAPDHPTVRQQQERFVEAVAELEREGVHPQLRHLANSAATLTNPSAHYDLVRPGLAVYGLSPTPDLASSADYGLREAMRLVARLSLVKDIPQGQGVSYGHSYLTDRDTRLGLVPLGYSDGIPRNASNAGPALLDGRRLTIAGRVCMDQFLLDLGPDATAEPGDEVVLFGAGALGEPTAEDWAAATGTISYEIITRVGARVPRYYVAAAGAMVRRATVRRAGLEGIEAVELGASNPFEWYADRELVVTADDGAQLHVEIDEPQGFEGGPTVVFSHGYCLALGSWIHQRRAVVQAGFRCVAWDQRGHGRSGTGAEGHSTIDQLGSDLERVIAAAAPDGPLVLVGHSMGGMTVMALADRNPALVRDRVDAVGFVSTSAGGDGMISLGFGRMLGATLLRFGPGVLANLAARQRQWSAARSVGRDVESYLVERFSFASPVSAETVRFAADMLMGTDLKVVADFLPAFEDHDKRDALPVFGRVDALVLNGEGDVLTPPDHSQAIVDVLPNAEHVVITDAGHLVMLEHPALVDAQLLALIDRAHVEEAPAPARGRTQITDLARRHAVQLLRQKRTGQKRTGQKRTGQKRTGQERTGERKQSGTKDPV</sequence>
<dbReference type="InterPro" id="IPR000073">
    <property type="entry name" value="AB_hydrolase_1"/>
</dbReference>
<dbReference type="Pfam" id="PF00561">
    <property type="entry name" value="Abhydrolase_1"/>
    <property type="match status" value="1"/>
</dbReference>
<feature type="compositionally biased region" description="Basic and acidic residues" evidence="6">
    <location>
        <begin position="593"/>
        <end position="610"/>
    </location>
</feature>
<feature type="domain" description="Alanine racemase C-terminal" evidence="7">
    <location>
        <begin position="87"/>
        <end position="215"/>
    </location>
</feature>
<dbReference type="Proteomes" id="UP000035763">
    <property type="component" value="Unassembled WGS sequence"/>
</dbReference>
<keyword evidence="9" id="KW-1185">Reference proteome</keyword>
<dbReference type="EC" id="5.1.1.1" evidence="3"/>
<evidence type="ECO:0000256" key="5">
    <source>
        <dbReference type="ARBA" id="ARBA00023235"/>
    </source>
</evidence>
<keyword evidence="8" id="KW-0378">Hydrolase</keyword>
<evidence type="ECO:0000256" key="3">
    <source>
        <dbReference type="ARBA" id="ARBA00013089"/>
    </source>
</evidence>
<dbReference type="Gene3D" id="3.40.50.1820">
    <property type="entry name" value="alpha/beta hydrolase"/>
    <property type="match status" value="1"/>
</dbReference>
<comment type="caution">
    <text evidence="8">The sequence shown here is derived from an EMBL/GenBank/DDBJ whole genome shotgun (WGS) entry which is preliminary data.</text>
</comment>
<evidence type="ECO:0000256" key="1">
    <source>
        <dbReference type="ARBA" id="ARBA00000316"/>
    </source>
</evidence>
<evidence type="ECO:0000259" key="7">
    <source>
        <dbReference type="SMART" id="SM01005"/>
    </source>
</evidence>
<dbReference type="Gene3D" id="2.40.37.10">
    <property type="entry name" value="Lyase, Ornithine Decarboxylase, Chain A, domain 1"/>
    <property type="match status" value="1"/>
</dbReference>
<name>W6JU56_9MICO</name>
<accession>W6JU56</accession>
<dbReference type="InterPro" id="IPR029066">
    <property type="entry name" value="PLP-binding_barrel"/>
</dbReference>
<comment type="catalytic activity">
    <reaction evidence="1">
        <text>L-alanine = D-alanine</text>
        <dbReference type="Rhea" id="RHEA:20249"/>
        <dbReference type="ChEBI" id="CHEBI:57416"/>
        <dbReference type="ChEBI" id="CHEBI:57972"/>
        <dbReference type="EC" id="5.1.1.1"/>
    </reaction>
</comment>
<dbReference type="AlphaFoldDB" id="W6JU56"/>
<evidence type="ECO:0000313" key="8">
    <source>
        <dbReference type="EMBL" id="CCH72046.1"/>
    </source>
</evidence>
<dbReference type="SUPFAM" id="SSF50621">
    <property type="entry name" value="Alanine racemase C-terminal domain-like"/>
    <property type="match status" value="1"/>
</dbReference>
<dbReference type="PRINTS" id="PR00992">
    <property type="entry name" value="ALARACEMASE"/>
</dbReference>
<evidence type="ECO:0000256" key="2">
    <source>
        <dbReference type="ARBA" id="ARBA00001933"/>
    </source>
</evidence>
<dbReference type="GO" id="GO:0005829">
    <property type="term" value="C:cytosol"/>
    <property type="evidence" value="ECO:0007669"/>
    <property type="project" value="TreeGrafter"/>
</dbReference>